<dbReference type="PRINTS" id="PR01590">
    <property type="entry name" value="HTHFIS"/>
</dbReference>
<dbReference type="SUPFAM" id="SSF46689">
    <property type="entry name" value="Homeodomain-like"/>
    <property type="match status" value="1"/>
</dbReference>
<feature type="compositionally biased region" description="Acidic residues" evidence="1">
    <location>
        <begin position="11"/>
        <end position="23"/>
    </location>
</feature>
<evidence type="ECO:0000256" key="1">
    <source>
        <dbReference type="SAM" id="MobiDB-lite"/>
    </source>
</evidence>
<dbReference type="InterPro" id="IPR009057">
    <property type="entry name" value="Homeodomain-like_sf"/>
</dbReference>
<dbReference type="EMBL" id="JBHLTM010000070">
    <property type="protein sequence ID" value="MFC0686483.1"/>
    <property type="molecule type" value="Genomic_DNA"/>
</dbReference>
<feature type="region of interest" description="Disordered" evidence="1">
    <location>
        <begin position="1"/>
        <end position="23"/>
    </location>
</feature>
<dbReference type="Pfam" id="PF02954">
    <property type="entry name" value="HTH_8"/>
    <property type="match status" value="1"/>
</dbReference>
<evidence type="ECO:0000313" key="3">
    <source>
        <dbReference type="EMBL" id="MFC0686483.1"/>
    </source>
</evidence>
<dbReference type="InterPro" id="IPR002197">
    <property type="entry name" value="HTH_Fis"/>
</dbReference>
<evidence type="ECO:0000313" key="4">
    <source>
        <dbReference type="Proteomes" id="UP001589858"/>
    </source>
</evidence>
<gene>
    <name evidence="3" type="ORF">ACFFF8_18010</name>
</gene>
<evidence type="ECO:0000259" key="2">
    <source>
        <dbReference type="Pfam" id="PF02954"/>
    </source>
</evidence>
<comment type="caution">
    <text evidence="3">The sequence shown here is derived from an EMBL/GenBank/DDBJ whole genome shotgun (WGS) entry which is preliminary data.</text>
</comment>
<protein>
    <submittedName>
        <fullName evidence="3">Helix-turn-helix domain-containing protein</fullName>
    </submittedName>
</protein>
<sequence>MNPGRALETGPETELDSLPEEPVGDVVRGEADSATTRLMLVGELGPTMGLAVEMVRGSAASISVGTPGMAIRESWRGGGDVTVVELAVDMADVVARLRGERAGKPPFRRAVSGLVGHSVDHVERELILQTLERCAGNRTSAASMLGISVRTMRNKLRTFLADGQALPPALVRH</sequence>
<reference evidence="3 4" key="1">
    <citation type="submission" date="2024-09" db="EMBL/GenBank/DDBJ databases">
        <authorList>
            <person name="Sun Q."/>
            <person name="Mori K."/>
        </authorList>
    </citation>
    <scope>NUCLEOTIDE SEQUENCE [LARGE SCALE GENOMIC DNA]</scope>
    <source>
        <strain evidence="3 4">CICC 11035S</strain>
    </source>
</reference>
<feature type="domain" description="DNA binding HTH" evidence="2">
    <location>
        <begin position="120"/>
        <end position="157"/>
    </location>
</feature>
<name>A0ABV6SEI7_9SPHN</name>
<dbReference type="Gene3D" id="1.10.10.60">
    <property type="entry name" value="Homeodomain-like"/>
    <property type="match status" value="1"/>
</dbReference>
<proteinExistence type="predicted"/>
<organism evidence="3 4">
    <name type="scientific">Novosphingobium clariflavum</name>
    <dbReference type="NCBI Taxonomy" id="2029884"/>
    <lineage>
        <taxon>Bacteria</taxon>
        <taxon>Pseudomonadati</taxon>
        <taxon>Pseudomonadota</taxon>
        <taxon>Alphaproteobacteria</taxon>
        <taxon>Sphingomonadales</taxon>
        <taxon>Sphingomonadaceae</taxon>
        <taxon>Novosphingobium</taxon>
    </lineage>
</organism>
<keyword evidence="4" id="KW-1185">Reference proteome</keyword>
<dbReference type="RefSeq" id="WP_288804349.1">
    <property type="nucleotide sequence ID" value="NZ_JAPCWC010000016.1"/>
</dbReference>
<accession>A0ABV6SEI7</accession>
<dbReference type="Proteomes" id="UP001589858">
    <property type="component" value="Unassembled WGS sequence"/>
</dbReference>